<evidence type="ECO:0000313" key="15">
    <source>
        <dbReference type="EMBL" id="GEM08402.1"/>
    </source>
</evidence>
<dbReference type="GO" id="GO:0003684">
    <property type="term" value="F:damaged DNA binding"/>
    <property type="evidence" value="ECO:0007669"/>
    <property type="project" value="TreeGrafter"/>
</dbReference>
<protein>
    <submittedName>
        <fullName evidence="15">DNA repair protein rad18</fullName>
    </submittedName>
</protein>
<comment type="similarity">
    <text evidence="3">Belongs to the SMC family. SMC6 subfamily.</text>
</comment>
<keyword evidence="6" id="KW-0227">DNA damage</keyword>
<evidence type="ECO:0000256" key="4">
    <source>
        <dbReference type="ARBA" id="ARBA00022454"/>
    </source>
</evidence>
<keyword evidence="7" id="KW-0067">ATP-binding</keyword>
<dbReference type="EMBL" id="BJWK01000005">
    <property type="protein sequence ID" value="GEM08402.1"/>
    <property type="molecule type" value="Genomic_DNA"/>
</dbReference>
<evidence type="ECO:0000256" key="5">
    <source>
        <dbReference type="ARBA" id="ARBA00022741"/>
    </source>
</evidence>
<dbReference type="GO" id="GO:0003697">
    <property type="term" value="F:single-stranded DNA binding"/>
    <property type="evidence" value="ECO:0007669"/>
    <property type="project" value="TreeGrafter"/>
</dbReference>
<proteinExistence type="inferred from homology"/>
<evidence type="ECO:0000313" key="16">
    <source>
        <dbReference type="Proteomes" id="UP000321518"/>
    </source>
</evidence>
<sequence length="1152" mass="130963">MVDKHIRTDSDSDSGESDTESPTKRARFEDEGDEDRDAASTLPRSTPPRDRNAQDGDDDDESDDDAMSDDDDEQKQALDELRQTQREGPSRIAEAGVIKQVTLQNFMCHAHTTVDFGPQVNFLVGVNGSGKSAVLTGITMALGGNAKTTNRGQKGGDLIMEGKPSARVSVTLANKGEDAFMPHIYGGEITVERVLNKTGSGSYKIKNAEGKVVDQKKATLDAILDNFNIQVDNPMTVLTQDQSRQFLASASPKDKYTFFLRGTQLAQLTEEYEQIRANTEQMEAALQRKMEVLPELKDAYRRAKERAKEAQAAIEQQGNLQKLKDQLAWSYVKEVEDRIEFGETKIAEEQSKLLGMEEELKKYQEELASRETNIADLSSAEKEARQEIEDKQPRLDELRDLLKADRDRATKWKTFERQINATVSRLTETIADFDRQIAEEEKKLSRDLEAERRPLREHIARANEEIEKLSIQMVQARQESTELSEQSDQVAPEYDNVKAQIETAQHRDREVFGRIDHTKRTQQNTMLAYGPRIPEVLNAINQEGGWRERPIGPIGRHVKLERPEYARVLESYFGPNLNAFIVTNHEDAAKMRKICNYFKLDHNIPIITQRYDKSFDFSQGEPAPSILTVLRACKIDHPLVLQVLIVSNHIERGALVPTRPDGDNLMRTNPHNVEAAYSADNFQLRNNQGRSSSSVMAPWRGSPRLVNDVSGQIARLNEERATIQQDIQRLEQEKAEMQQQLARLHRQKQEADSKFAAAQKRTLQLNRSIQQWDAQLTEEQPNNIAALQENKRETEAERENALAQYKAGLEAHNANKGDMGAIADEKADLETFIKGREKLLTRMTASLASSSNQTERVHSEISGLKSRIALVDKAKTTSEKRIEQFNEELEATKQMRQERYDMAIEICPRPEVTKPKDAKKLQKEIDQIERALKEREKRQGASIEQILEELEKRRQIAQEAVKSTSEIAALMREKLLKPFFRLAEALSAAYENRVGRWTDFRSHIAQRAKGQFQHHLQQRGFTGKLKFDHDKCRLNIVVQTEDAQEGQQKAKQKDTKSLSGGEKSFSTICFLLTMWEAVGCPLRCLDEFDVFMDAVNRRIAMRMMIETAKTADQTQFILITPQEMSSITWGPEVKVNKLEDPKRSQGALAHGR</sequence>
<keyword evidence="8 12" id="KW-0175">Coiled coil</keyword>
<feature type="compositionally biased region" description="Basic and acidic residues" evidence="13">
    <location>
        <begin position="1"/>
        <end position="10"/>
    </location>
</feature>
<dbReference type="PANTHER" id="PTHR19306">
    <property type="entry name" value="STRUCTURAL MAINTENANCE OF CHROMOSOMES 5,6 SMC5, SMC6"/>
    <property type="match status" value="1"/>
</dbReference>
<evidence type="ECO:0000256" key="12">
    <source>
        <dbReference type="SAM" id="Coils"/>
    </source>
</evidence>
<accession>A0A511KDM3</accession>
<dbReference type="PANTHER" id="PTHR19306:SF6">
    <property type="entry name" value="STRUCTURAL MAINTENANCE OF CHROMOSOMES PROTEIN 6"/>
    <property type="match status" value="1"/>
</dbReference>
<evidence type="ECO:0000256" key="13">
    <source>
        <dbReference type="SAM" id="MobiDB-lite"/>
    </source>
</evidence>
<evidence type="ECO:0000259" key="14">
    <source>
        <dbReference type="Pfam" id="PF02463"/>
    </source>
</evidence>
<feature type="coiled-coil region" evidence="12">
    <location>
        <begin position="706"/>
        <end position="804"/>
    </location>
</feature>
<feature type="compositionally biased region" description="Acidic residues" evidence="13">
    <location>
        <begin position="55"/>
        <end position="73"/>
    </location>
</feature>
<comment type="caution">
    <text evidence="15">The sequence shown here is derived from an EMBL/GenBank/DDBJ whole genome shotgun (WGS) entry which is preliminary data.</text>
</comment>
<dbReference type="GO" id="GO:0005634">
    <property type="term" value="C:nucleus"/>
    <property type="evidence" value="ECO:0007669"/>
    <property type="project" value="UniProtKB-SubCell"/>
</dbReference>
<dbReference type="GO" id="GO:0005524">
    <property type="term" value="F:ATP binding"/>
    <property type="evidence" value="ECO:0007669"/>
    <property type="project" value="UniProtKB-KW"/>
</dbReference>
<gene>
    <name evidence="15" type="ORF">Rt10032_c05g2419</name>
</gene>
<evidence type="ECO:0000256" key="9">
    <source>
        <dbReference type="ARBA" id="ARBA00023172"/>
    </source>
</evidence>
<dbReference type="InterPro" id="IPR027417">
    <property type="entry name" value="P-loop_NTPase"/>
</dbReference>
<feature type="coiled-coil region" evidence="12">
    <location>
        <begin position="265"/>
        <end position="380"/>
    </location>
</feature>
<dbReference type="GO" id="GO:0030915">
    <property type="term" value="C:Smc5-Smc6 complex"/>
    <property type="evidence" value="ECO:0007669"/>
    <property type="project" value="TreeGrafter"/>
</dbReference>
<feature type="region of interest" description="Disordered" evidence="13">
    <location>
        <begin position="1"/>
        <end position="74"/>
    </location>
</feature>
<dbReference type="SUPFAM" id="SSF52540">
    <property type="entry name" value="P-loop containing nucleoside triphosphate hydrolases"/>
    <property type="match status" value="2"/>
</dbReference>
<dbReference type="GO" id="GO:0035861">
    <property type="term" value="C:site of double-strand break"/>
    <property type="evidence" value="ECO:0007669"/>
    <property type="project" value="TreeGrafter"/>
</dbReference>
<keyword evidence="5" id="KW-0547">Nucleotide-binding</keyword>
<reference evidence="15 16" key="1">
    <citation type="submission" date="2019-07" db="EMBL/GenBank/DDBJ databases">
        <title>Rhodotorula toruloides NBRC10032 genome sequencing.</title>
        <authorList>
            <person name="Shida Y."/>
            <person name="Takaku H."/>
            <person name="Ogasawara W."/>
            <person name="Mori K."/>
        </authorList>
    </citation>
    <scope>NUCLEOTIDE SEQUENCE [LARGE SCALE GENOMIC DNA]</scope>
    <source>
        <strain evidence="15 16">NBRC10032</strain>
    </source>
</reference>
<evidence type="ECO:0000256" key="11">
    <source>
        <dbReference type="ARBA" id="ARBA00023242"/>
    </source>
</evidence>
<evidence type="ECO:0000256" key="6">
    <source>
        <dbReference type="ARBA" id="ARBA00022763"/>
    </source>
</evidence>
<keyword evidence="10" id="KW-0234">DNA repair</keyword>
<evidence type="ECO:0000256" key="8">
    <source>
        <dbReference type="ARBA" id="ARBA00023054"/>
    </source>
</evidence>
<feature type="domain" description="RecF/RecN/SMC N-terminal" evidence="14">
    <location>
        <begin position="98"/>
        <end position="1123"/>
    </location>
</feature>
<evidence type="ECO:0000256" key="3">
    <source>
        <dbReference type="ARBA" id="ARBA00006793"/>
    </source>
</evidence>
<dbReference type="Pfam" id="PF02463">
    <property type="entry name" value="SMC_N"/>
    <property type="match status" value="1"/>
</dbReference>
<keyword evidence="9" id="KW-0233">DNA recombination</keyword>
<name>A0A511KDM3_RHOTO</name>
<dbReference type="OrthoDB" id="10072614at2759"/>
<dbReference type="GO" id="GO:0000724">
    <property type="term" value="P:double-strand break repair via homologous recombination"/>
    <property type="evidence" value="ECO:0007669"/>
    <property type="project" value="TreeGrafter"/>
</dbReference>
<evidence type="ECO:0000256" key="10">
    <source>
        <dbReference type="ARBA" id="ARBA00023204"/>
    </source>
</evidence>
<evidence type="ECO:0000256" key="2">
    <source>
        <dbReference type="ARBA" id="ARBA00004286"/>
    </source>
</evidence>
<keyword evidence="4" id="KW-0158">Chromosome</keyword>
<dbReference type="Proteomes" id="UP000321518">
    <property type="component" value="Unassembled WGS sequence"/>
</dbReference>
<keyword evidence="11" id="KW-0539">Nucleus</keyword>
<feature type="coiled-coil region" evidence="12">
    <location>
        <begin position="875"/>
        <end position="967"/>
    </location>
</feature>
<feature type="coiled-coil region" evidence="12">
    <location>
        <begin position="423"/>
        <end position="486"/>
    </location>
</feature>
<organism evidence="15 16">
    <name type="scientific">Rhodotorula toruloides</name>
    <name type="common">Yeast</name>
    <name type="synonym">Rhodosporidium toruloides</name>
    <dbReference type="NCBI Taxonomy" id="5286"/>
    <lineage>
        <taxon>Eukaryota</taxon>
        <taxon>Fungi</taxon>
        <taxon>Dikarya</taxon>
        <taxon>Basidiomycota</taxon>
        <taxon>Pucciniomycotina</taxon>
        <taxon>Microbotryomycetes</taxon>
        <taxon>Sporidiobolales</taxon>
        <taxon>Sporidiobolaceae</taxon>
        <taxon>Rhodotorula</taxon>
    </lineage>
</organism>
<dbReference type="Gene3D" id="3.40.50.300">
    <property type="entry name" value="P-loop containing nucleotide triphosphate hydrolases"/>
    <property type="match status" value="2"/>
</dbReference>
<dbReference type="AlphaFoldDB" id="A0A511KDM3"/>
<comment type="subcellular location">
    <subcellularLocation>
        <location evidence="2">Chromosome</location>
    </subcellularLocation>
    <subcellularLocation>
        <location evidence="1">Nucleus</location>
    </subcellularLocation>
</comment>
<evidence type="ECO:0000256" key="1">
    <source>
        <dbReference type="ARBA" id="ARBA00004123"/>
    </source>
</evidence>
<evidence type="ECO:0000256" key="7">
    <source>
        <dbReference type="ARBA" id="ARBA00022840"/>
    </source>
</evidence>
<dbReference type="InterPro" id="IPR003395">
    <property type="entry name" value="RecF/RecN/SMC_N"/>
</dbReference>